<keyword evidence="8" id="KW-1185">Reference proteome</keyword>
<feature type="region of interest" description="Disordered" evidence="5">
    <location>
        <begin position="281"/>
        <end position="301"/>
    </location>
</feature>
<keyword evidence="1" id="KW-0479">Metal-binding</keyword>
<dbReference type="NCBIfam" id="NF040941">
    <property type="entry name" value="GGGWT_bact"/>
    <property type="match status" value="2"/>
</dbReference>
<evidence type="ECO:0000256" key="3">
    <source>
        <dbReference type="ARBA" id="ARBA00022837"/>
    </source>
</evidence>
<accession>A0AAD9R564</accession>
<evidence type="ECO:0000313" key="8">
    <source>
        <dbReference type="Proteomes" id="UP001249851"/>
    </source>
</evidence>
<organism evidence="7 8">
    <name type="scientific">Acropora cervicornis</name>
    <name type="common">Staghorn coral</name>
    <dbReference type="NCBI Taxonomy" id="6130"/>
    <lineage>
        <taxon>Eukaryota</taxon>
        <taxon>Metazoa</taxon>
        <taxon>Cnidaria</taxon>
        <taxon>Anthozoa</taxon>
        <taxon>Hexacorallia</taxon>
        <taxon>Scleractinia</taxon>
        <taxon>Astrocoeniina</taxon>
        <taxon>Acroporidae</taxon>
        <taxon>Acropora</taxon>
    </lineage>
</organism>
<reference evidence="7" key="1">
    <citation type="journal article" date="2023" name="G3 (Bethesda)">
        <title>Whole genome assembly and annotation of the endangered Caribbean coral Acropora cervicornis.</title>
        <authorList>
            <person name="Selwyn J.D."/>
            <person name="Vollmer S.V."/>
        </authorList>
    </citation>
    <scope>NUCLEOTIDE SEQUENCE</scope>
    <source>
        <strain evidence="7">K2</strain>
    </source>
</reference>
<feature type="compositionally biased region" description="Acidic residues" evidence="5">
    <location>
        <begin position="284"/>
        <end position="301"/>
    </location>
</feature>
<evidence type="ECO:0000256" key="5">
    <source>
        <dbReference type="SAM" id="MobiDB-lite"/>
    </source>
</evidence>
<dbReference type="PANTHER" id="PTHR16146:SF46">
    <property type="entry name" value="INTELECTIN-1A-RELATED"/>
    <property type="match status" value="1"/>
</dbReference>
<evidence type="ECO:0000256" key="1">
    <source>
        <dbReference type="ARBA" id="ARBA00022723"/>
    </source>
</evidence>
<evidence type="ECO:0000256" key="2">
    <source>
        <dbReference type="ARBA" id="ARBA00022734"/>
    </source>
</evidence>
<dbReference type="InterPro" id="IPR014716">
    <property type="entry name" value="Fibrinogen_a/b/g_C_1"/>
</dbReference>
<comment type="caution">
    <text evidence="7">The sequence shown here is derived from an EMBL/GenBank/DDBJ whole genome shotgun (WGS) entry which is preliminary data.</text>
</comment>
<name>A0AAD9R564_ACRCE</name>
<dbReference type="SUPFAM" id="SSF56496">
    <property type="entry name" value="Fibrinogen C-terminal domain-like"/>
    <property type="match status" value="2"/>
</dbReference>
<proteinExistence type="predicted"/>
<keyword evidence="3" id="KW-0106">Calcium</keyword>
<dbReference type="EMBL" id="JARQWQ010000002">
    <property type="protein sequence ID" value="KAK2573267.1"/>
    <property type="molecule type" value="Genomic_DNA"/>
</dbReference>
<keyword evidence="6" id="KW-0732">Signal</keyword>
<feature type="signal peptide" evidence="6">
    <location>
        <begin position="1"/>
        <end position="18"/>
    </location>
</feature>
<keyword evidence="2" id="KW-0430">Lectin</keyword>
<dbReference type="GO" id="GO:0005615">
    <property type="term" value="C:extracellular space"/>
    <property type="evidence" value="ECO:0007669"/>
    <property type="project" value="TreeGrafter"/>
</dbReference>
<dbReference type="AlphaFoldDB" id="A0AAD9R564"/>
<evidence type="ECO:0000256" key="6">
    <source>
        <dbReference type="SAM" id="SignalP"/>
    </source>
</evidence>
<dbReference type="GO" id="GO:0070492">
    <property type="term" value="F:oligosaccharide binding"/>
    <property type="evidence" value="ECO:0007669"/>
    <property type="project" value="TreeGrafter"/>
</dbReference>
<reference evidence="7" key="2">
    <citation type="journal article" date="2023" name="Science">
        <title>Genomic signatures of disease resistance in endangered staghorn corals.</title>
        <authorList>
            <person name="Vollmer S.V."/>
            <person name="Selwyn J.D."/>
            <person name="Despard B.A."/>
            <person name="Roesel C.L."/>
        </authorList>
    </citation>
    <scope>NUCLEOTIDE SEQUENCE</scope>
    <source>
        <strain evidence="7">K2</strain>
    </source>
</reference>
<evidence type="ECO:0000256" key="4">
    <source>
        <dbReference type="ARBA" id="ARBA00023157"/>
    </source>
</evidence>
<evidence type="ECO:0000313" key="7">
    <source>
        <dbReference type="EMBL" id="KAK2573267.1"/>
    </source>
</evidence>
<keyword evidence="4" id="KW-1015">Disulfide bond</keyword>
<gene>
    <name evidence="7" type="ORF">P5673_000905</name>
</gene>
<feature type="chain" id="PRO_5042245251" evidence="6">
    <location>
        <begin position="19"/>
        <end position="568"/>
    </location>
</feature>
<dbReference type="Proteomes" id="UP001249851">
    <property type="component" value="Unassembled WGS sequence"/>
</dbReference>
<dbReference type="PANTHER" id="PTHR16146">
    <property type="entry name" value="INTELECTIN"/>
    <property type="match status" value="1"/>
</dbReference>
<sequence length="568" mass="64555">MQLLSVFIAAVIVEYAYSSPSCAEIKNNTKNAANGIFIIDTSSWKSCAEIKNNNKEAVSGVYTIETGCGTNLEVYCEMTLGGGGFTFLPRGLTRMKDAKQIVDSLFTDKKNVLLKLMHRTKKQEYYTLIQPHPSWRNQDFGIRVNAFSDYTIPQNHFMKDYLLLGIIPKYLAAKPENKSQGFVSNHRTIQFSNCDKNPNSLFAFLPNHNQQTPSGYHGNNLVYERRGVAFDWRKTAKPIDNPPRTMPNEFFFLTELHFGGCGCYTSSQYSRSYHRHLNETVKEAEDEIDESSDEEVDDDPEVSTLVQGEIGSSATILLGARTRFGRAHSWSSCAEIKNNNKEAVNGVYTIETKDCGAKLDVYCEMTLGGGGFTFLPRGLTRMKDAKQIVGNLFTDKKNVLLKLMHRTKKQEYYTLIQPHPSWRNQDFGIRVNAFSDYTVPKNHFMKDYFLLGTIPKHLAAKTENRLQGFVSNHRTIQFSNCDKNPNSLFAFLPNHNQQTPSGYHGNNLVYERRGVAFDWRKTAKPIDNPPRTMPNEFFFLTELHFGGCGCYTSSNRWRSFQATAIGIR</sequence>
<dbReference type="GO" id="GO:0046872">
    <property type="term" value="F:metal ion binding"/>
    <property type="evidence" value="ECO:0007669"/>
    <property type="project" value="UniProtKB-KW"/>
</dbReference>
<dbReference type="Gene3D" id="3.90.215.10">
    <property type="entry name" value="Gamma Fibrinogen, chain A, domain 1"/>
    <property type="match status" value="2"/>
</dbReference>
<dbReference type="InterPro" id="IPR036056">
    <property type="entry name" value="Fibrinogen-like_C"/>
</dbReference>
<protein>
    <submittedName>
        <fullName evidence="7">Uncharacterized protein</fullName>
    </submittedName>
</protein>